<name>A0ABN8VXJ9_9BACT</name>
<evidence type="ECO:0000259" key="1">
    <source>
        <dbReference type="Pfam" id="PF08401"/>
    </source>
</evidence>
<dbReference type="Proteomes" id="UP001157733">
    <property type="component" value="Chromosome"/>
</dbReference>
<keyword evidence="4" id="KW-1185">Reference proteome</keyword>
<feature type="domain" description="N-terminal" evidence="1">
    <location>
        <begin position="11"/>
        <end position="131"/>
    </location>
</feature>
<dbReference type="Pfam" id="PF18818">
    <property type="entry name" value="MPTase-PolyVal"/>
    <property type="match status" value="1"/>
</dbReference>
<dbReference type="Pfam" id="PF08401">
    <property type="entry name" value="ArdcN"/>
    <property type="match status" value="1"/>
</dbReference>
<dbReference type="InterPro" id="IPR013610">
    <property type="entry name" value="ArdC_N"/>
</dbReference>
<dbReference type="EMBL" id="OX336137">
    <property type="protein sequence ID" value="CAI2717539.1"/>
    <property type="molecule type" value="Genomic_DNA"/>
</dbReference>
<gene>
    <name evidence="3" type="ORF">NSPWAT_0680</name>
</gene>
<organism evidence="3 4">
    <name type="scientific">Nitrospina watsonii</name>
    <dbReference type="NCBI Taxonomy" id="1323948"/>
    <lineage>
        <taxon>Bacteria</taxon>
        <taxon>Pseudomonadati</taxon>
        <taxon>Nitrospinota/Tectimicrobiota group</taxon>
        <taxon>Nitrospinota</taxon>
        <taxon>Nitrospinia</taxon>
        <taxon>Nitrospinales</taxon>
        <taxon>Nitrospinaceae</taxon>
        <taxon>Nitrospina</taxon>
    </lineage>
</organism>
<sequence length="306" mass="32995">MNATKTKNPIQDIHTQITNQIIAALESCSGKVTLPWIKAGASLGRPVNASTGNAYKGINVVALWAAAMAKGYGDGTWATYKQWKKLGAQVRKGEKSSLVVFYKEMEVETENKDTGEIETGKRCYARASWVFNAAQVDGWTPPAVPAADPVAVLDGAEAFVAATGADIRIGGNRACYNPAGDFILMPHREFFTGTDTSSATEGWYATLFHELTHWSGHDSRCARDMTGRFGEASYAMEELVAELGAAFLCADLGVTPSPRQDHAEYIANWLEVLKKDKKAVFAAASKADQAAAWLLARRSPVEAGGR</sequence>
<accession>A0ABN8VXJ9</accession>
<evidence type="ECO:0000259" key="2">
    <source>
        <dbReference type="Pfam" id="PF18818"/>
    </source>
</evidence>
<dbReference type="RefSeq" id="WP_282010471.1">
    <property type="nucleotide sequence ID" value="NZ_OX336137.1"/>
</dbReference>
<dbReference type="InterPro" id="IPR017113">
    <property type="entry name" value="Antirestriction_ArdC"/>
</dbReference>
<dbReference type="PIRSF" id="PIRSF037112">
    <property type="entry name" value="Antirestriction_ArdC"/>
    <property type="match status" value="1"/>
</dbReference>
<evidence type="ECO:0000313" key="3">
    <source>
        <dbReference type="EMBL" id="CAI2717539.1"/>
    </source>
</evidence>
<reference evidence="3 4" key="1">
    <citation type="submission" date="2022-09" db="EMBL/GenBank/DDBJ databases">
        <authorList>
            <person name="Kop L."/>
        </authorList>
    </citation>
    <scope>NUCLEOTIDE SEQUENCE [LARGE SCALE GENOMIC DNA]</scope>
    <source>
        <strain evidence="3 4">347</strain>
    </source>
</reference>
<protein>
    <submittedName>
        <fullName evidence="3">Antirestriction protein ArdC</fullName>
    </submittedName>
</protein>
<evidence type="ECO:0000313" key="4">
    <source>
        <dbReference type="Proteomes" id="UP001157733"/>
    </source>
</evidence>
<feature type="domain" description="Polyvalent protein metallopeptidase" evidence="2">
    <location>
        <begin position="156"/>
        <end position="286"/>
    </location>
</feature>
<dbReference type="InterPro" id="IPR041459">
    <property type="entry name" value="MPTase-PolyVal"/>
</dbReference>
<proteinExistence type="predicted"/>